<evidence type="ECO:0000313" key="2">
    <source>
        <dbReference type="EMBL" id="KRY56069.1"/>
    </source>
</evidence>
<name>A0A0V1D3H7_TRIBR</name>
<reference evidence="2 3" key="1">
    <citation type="submission" date="2015-01" db="EMBL/GenBank/DDBJ databases">
        <title>Evolution of Trichinella species and genotypes.</title>
        <authorList>
            <person name="Korhonen P.K."/>
            <person name="Edoardo P."/>
            <person name="Giuseppe L.R."/>
            <person name="Gasser R.B."/>
        </authorList>
    </citation>
    <scope>NUCLEOTIDE SEQUENCE [LARGE SCALE GENOMIC DNA]</scope>
    <source>
        <strain evidence="2">ISS120</strain>
    </source>
</reference>
<keyword evidence="3" id="KW-1185">Reference proteome</keyword>
<dbReference type="Proteomes" id="UP000054653">
    <property type="component" value="Unassembled WGS sequence"/>
</dbReference>
<accession>A0A0V1D3H7</accession>
<proteinExistence type="predicted"/>
<protein>
    <submittedName>
        <fullName evidence="2">Uncharacterized protein</fullName>
    </submittedName>
</protein>
<dbReference type="EMBL" id="JYDI01000123">
    <property type="protein sequence ID" value="KRY51550.1"/>
    <property type="molecule type" value="Genomic_DNA"/>
</dbReference>
<gene>
    <name evidence="1" type="ORF">T03_13277</name>
    <name evidence="2" type="ORF">T03_2713</name>
</gene>
<dbReference type="AlphaFoldDB" id="A0A0V1D3H7"/>
<comment type="caution">
    <text evidence="2">The sequence shown here is derived from an EMBL/GenBank/DDBJ whole genome shotgun (WGS) entry which is preliminary data.</text>
</comment>
<evidence type="ECO:0000313" key="1">
    <source>
        <dbReference type="EMBL" id="KRY51550.1"/>
    </source>
</evidence>
<evidence type="ECO:0000313" key="3">
    <source>
        <dbReference type="Proteomes" id="UP000054653"/>
    </source>
</evidence>
<sequence length="158" mass="17821">MCAPGLKFSRQFRKAYKKRLAVESTYCAFSFSSGGFIIESNERRKQLEAIFRHYCRIKASLKPHNEAGLSGLHGKYQCLTEVQKIRSFRQFGPGLSRKMFSVGLGEGSDHGIVMVEGPALSSTSVSTLLTKYAKYLTKIQPNFRVHLHIPPFLYLPNS</sequence>
<dbReference type="EMBL" id="JYDI01000047">
    <property type="protein sequence ID" value="KRY56069.1"/>
    <property type="molecule type" value="Genomic_DNA"/>
</dbReference>
<organism evidence="2 3">
    <name type="scientific">Trichinella britovi</name>
    <name type="common">Parasitic roundworm</name>
    <dbReference type="NCBI Taxonomy" id="45882"/>
    <lineage>
        <taxon>Eukaryota</taxon>
        <taxon>Metazoa</taxon>
        <taxon>Ecdysozoa</taxon>
        <taxon>Nematoda</taxon>
        <taxon>Enoplea</taxon>
        <taxon>Dorylaimia</taxon>
        <taxon>Trichinellida</taxon>
        <taxon>Trichinellidae</taxon>
        <taxon>Trichinella</taxon>
    </lineage>
</organism>